<comment type="caution">
    <text evidence="5">The sequence shown here is derived from an EMBL/GenBank/DDBJ whole genome shotgun (WGS) entry which is preliminary data.</text>
</comment>
<feature type="non-terminal residue" evidence="5">
    <location>
        <position position="1"/>
    </location>
</feature>
<keyword evidence="6" id="KW-1185">Reference proteome</keyword>
<sequence length="377" mass="41956">WSCPAIKGSIVRRGTHAAVMHPLESRVILIHGGYGGTDPHWLEDLSLLRTDSLEWYALSPGGKLPCARGYHSLTTVGAYVILFGGKGDAGIVKEDYLSIYDVVRNKWVIRKVEGDVPLPRSNHAATSMDADMVIIHGGRNGTIRLSDMFVLKVPCSSASRILTSCVKSHTLEKNKTAVNSRKSAGKKTILNTESDSPLGRSAHSLIARDHALYIFGGYGGQGLTFDDIFVFRNFTTLPGLDWKKTNDPVSSDAQAPFLIEDDSDEENAQHWRSTKRQKQQSNRNKKSLSRLQEVGQILKQGFDTTPLRNRDVQDNIGIQLPESVDRMQKQSSHVPQVQVVSSERALAMIGQEKDMLEKEVTNLRHQLESLKENMKKK</sequence>
<dbReference type="Proteomes" id="UP000824469">
    <property type="component" value="Unassembled WGS sequence"/>
</dbReference>
<evidence type="ECO:0000256" key="1">
    <source>
        <dbReference type="ARBA" id="ARBA00022441"/>
    </source>
</evidence>
<feature type="compositionally biased region" description="Basic residues" evidence="4">
    <location>
        <begin position="272"/>
        <end position="288"/>
    </location>
</feature>
<name>A0AA38FAK1_TAXCH</name>
<keyword evidence="3" id="KW-0175">Coiled coil</keyword>
<dbReference type="InterPro" id="IPR052124">
    <property type="entry name" value="Rab9_kelch_effector"/>
</dbReference>
<protein>
    <recommendedName>
        <fullName evidence="7">Kelch repeat-containing protein</fullName>
    </recommendedName>
</protein>
<gene>
    <name evidence="5" type="ORF">KI387_038976</name>
</gene>
<dbReference type="PANTHER" id="PTHR46647">
    <property type="entry name" value="RAB9 EFFECTOR PROTEIN WITH KELCH MOTIFS"/>
    <property type="match status" value="1"/>
</dbReference>
<feature type="coiled-coil region" evidence="3">
    <location>
        <begin position="346"/>
        <end position="373"/>
    </location>
</feature>
<dbReference type="InterPro" id="IPR015915">
    <property type="entry name" value="Kelch-typ_b-propeller"/>
</dbReference>
<keyword evidence="1" id="KW-0880">Kelch repeat</keyword>
<evidence type="ECO:0000313" key="5">
    <source>
        <dbReference type="EMBL" id="KAH9295388.1"/>
    </source>
</evidence>
<dbReference type="PANTHER" id="PTHR46647:SF1">
    <property type="entry name" value="RAB9 EFFECTOR PROTEIN WITH KELCH MOTIFS"/>
    <property type="match status" value="1"/>
</dbReference>
<evidence type="ECO:0000256" key="4">
    <source>
        <dbReference type="SAM" id="MobiDB-lite"/>
    </source>
</evidence>
<evidence type="ECO:0000256" key="3">
    <source>
        <dbReference type="SAM" id="Coils"/>
    </source>
</evidence>
<dbReference type="EMBL" id="JAHRHJ020000011">
    <property type="protein sequence ID" value="KAH9295388.1"/>
    <property type="molecule type" value="Genomic_DNA"/>
</dbReference>
<dbReference type="Gene3D" id="2.120.10.80">
    <property type="entry name" value="Kelch-type beta propeller"/>
    <property type="match status" value="2"/>
</dbReference>
<reference evidence="5 6" key="1">
    <citation type="journal article" date="2021" name="Nat. Plants">
        <title>The Taxus genome provides insights into paclitaxel biosynthesis.</title>
        <authorList>
            <person name="Xiong X."/>
            <person name="Gou J."/>
            <person name="Liao Q."/>
            <person name="Li Y."/>
            <person name="Zhou Q."/>
            <person name="Bi G."/>
            <person name="Li C."/>
            <person name="Du R."/>
            <person name="Wang X."/>
            <person name="Sun T."/>
            <person name="Guo L."/>
            <person name="Liang H."/>
            <person name="Lu P."/>
            <person name="Wu Y."/>
            <person name="Zhang Z."/>
            <person name="Ro D.K."/>
            <person name="Shang Y."/>
            <person name="Huang S."/>
            <person name="Yan J."/>
        </authorList>
    </citation>
    <scope>NUCLEOTIDE SEQUENCE [LARGE SCALE GENOMIC DNA]</scope>
    <source>
        <strain evidence="5">Ta-2019</strain>
    </source>
</reference>
<dbReference type="AlphaFoldDB" id="A0AA38FAK1"/>
<organism evidence="5 6">
    <name type="scientific">Taxus chinensis</name>
    <name type="common">Chinese yew</name>
    <name type="synonym">Taxus wallichiana var. chinensis</name>
    <dbReference type="NCBI Taxonomy" id="29808"/>
    <lineage>
        <taxon>Eukaryota</taxon>
        <taxon>Viridiplantae</taxon>
        <taxon>Streptophyta</taxon>
        <taxon>Embryophyta</taxon>
        <taxon>Tracheophyta</taxon>
        <taxon>Spermatophyta</taxon>
        <taxon>Pinopsida</taxon>
        <taxon>Pinidae</taxon>
        <taxon>Conifers II</taxon>
        <taxon>Cupressales</taxon>
        <taxon>Taxaceae</taxon>
        <taxon>Taxus</taxon>
    </lineage>
</organism>
<feature type="region of interest" description="Disordered" evidence="4">
    <location>
        <begin position="260"/>
        <end position="290"/>
    </location>
</feature>
<dbReference type="SUPFAM" id="SSF117281">
    <property type="entry name" value="Kelch motif"/>
    <property type="match status" value="1"/>
</dbReference>
<feature type="non-terminal residue" evidence="5">
    <location>
        <position position="377"/>
    </location>
</feature>
<proteinExistence type="predicted"/>
<evidence type="ECO:0000256" key="2">
    <source>
        <dbReference type="ARBA" id="ARBA00022737"/>
    </source>
</evidence>
<accession>A0AA38FAK1</accession>
<evidence type="ECO:0000313" key="6">
    <source>
        <dbReference type="Proteomes" id="UP000824469"/>
    </source>
</evidence>
<evidence type="ECO:0008006" key="7">
    <source>
        <dbReference type="Google" id="ProtNLM"/>
    </source>
</evidence>
<dbReference type="Pfam" id="PF24681">
    <property type="entry name" value="Kelch_KLHDC2_KLHL20_DRC7"/>
    <property type="match status" value="1"/>
</dbReference>
<keyword evidence="2" id="KW-0677">Repeat</keyword>